<gene>
    <name evidence="1" type="ORF">B4135_3058</name>
</gene>
<evidence type="ECO:0000313" key="2">
    <source>
        <dbReference type="Proteomes" id="UP000075683"/>
    </source>
</evidence>
<dbReference type="Proteomes" id="UP000075683">
    <property type="component" value="Unassembled WGS sequence"/>
</dbReference>
<accession>A0A150LJQ4</accession>
<proteinExistence type="predicted"/>
<organism evidence="1 2">
    <name type="scientific">Caldibacillus debilis</name>
    <dbReference type="NCBI Taxonomy" id="301148"/>
    <lineage>
        <taxon>Bacteria</taxon>
        <taxon>Bacillati</taxon>
        <taxon>Bacillota</taxon>
        <taxon>Bacilli</taxon>
        <taxon>Bacillales</taxon>
        <taxon>Bacillaceae</taxon>
        <taxon>Caldibacillus</taxon>
    </lineage>
</organism>
<dbReference type="STRING" id="301148.B4135_3058"/>
<reference evidence="1 2" key="1">
    <citation type="submission" date="2016-01" db="EMBL/GenBank/DDBJ databases">
        <title>Draft Genome Sequences of Seven Thermophilic Sporeformers Isolated from Foods.</title>
        <authorList>
            <person name="Berendsen E.M."/>
            <person name="Wells-Bennik M.H."/>
            <person name="Krawcyk A.O."/>
            <person name="De Jong A."/>
            <person name="Holsappel S."/>
            <person name="Eijlander R.T."/>
            <person name="Kuipers O.P."/>
        </authorList>
    </citation>
    <scope>NUCLEOTIDE SEQUENCE [LARGE SCALE GENOMIC DNA]</scope>
    <source>
        <strain evidence="1 2">B4135</strain>
    </source>
</reference>
<evidence type="ECO:0000313" key="1">
    <source>
        <dbReference type="EMBL" id="KYD12494.1"/>
    </source>
</evidence>
<dbReference type="AlphaFoldDB" id="A0A150LJQ4"/>
<comment type="caution">
    <text evidence="1">The sequence shown here is derived from an EMBL/GenBank/DDBJ whole genome shotgun (WGS) entry which is preliminary data.</text>
</comment>
<sequence length="44" mass="5437">MIIALLAEKNYFPERPLRKTSRPVRHFRKIFRRRAEHLKRSGIF</sequence>
<protein>
    <submittedName>
        <fullName evidence="1">Uncharacterized protein</fullName>
    </submittedName>
</protein>
<dbReference type="EMBL" id="LQYT01000092">
    <property type="protein sequence ID" value="KYD12494.1"/>
    <property type="molecule type" value="Genomic_DNA"/>
</dbReference>
<name>A0A150LJQ4_9BACI</name>